<dbReference type="GO" id="GO:0005814">
    <property type="term" value="C:centriole"/>
    <property type="evidence" value="ECO:0007669"/>
    <property type="project" value="UniProtKB-SubCell"/>
</dbReference>
<evidence type="ECO:0000256" key="2">
    <source>
        <dbReference type="ARBA" id="ARBA00022490"/>
    </source>
</evidence>
<evidence type="ECO:0000256" key="3">
    <source>
        <dbReference type="ARBA" id="ARBA00023212"/>
    </source>
</evidence>
<keyword evidence="2" id="KW-0963">Cytoplasm</keyword>
<feature type="region of interest" description="Disordered" evidence="5">
    <location>
        <begin position="169"/>
        <end position="191"/>
    </location>
</feature>
<feature type="region of interest" description="Disordered" evidence="5">
    <location>
        <begin position="53"/>
        <end position="73"/>
    </location>
</feature>
<feature type="compositionally biased region" description="Polar residues" evidence="5">
    <location>
        <begin position="110"/>
        <end position="126"/>
    </location>
</feature>
<evidence type="ECO:0000256" key="5">
    <source>
        <dbReference type="SAM" id="MobiDB-lite"/>
    </source>
</evidence>
<dbReference type="Proteomes" id="UP000005408">
    <property type="component" value="Unassembled WGS sequence"/>
</dbReference>
<protein>
    <submittedName>
        <fullName evidence="6">Uncharacterized protein</fullName>
    </submittedName>
</protein>
<keyword evidence="3" id="KW-0206">Cytoskeleton</keyword>
<keyword evidence="7" id="KW-1185">Reference proteome</keyword>
<dbReference type="InterPro" id="IPR051877">
    <property type="entry name" value="Centriole_BasalBody_StrucProt"/>
</dbReference>
<name>A0A8W8L8G7_MAGGI</name>
<comment type="similarity">
    <text evidence="4">Belongs to the CEP135/TSGA10 family.</text>
</comment>
<dbReference type="AlphaFoldDB" id="A0A8W8L8G7"/>
<evidence type="ECO:0000313" key="6">
    <source>
        <dbReference type="EnsemblMetazoa" id="G26878.1:cds"/>
    </source>
</evidence>
<organism evidence="6 7">
    <name type="scientific">Magallana gigas</name>
    <name type="common">Pacific oyster</name>
    <name type="synonym">Crassostrea gigas</name>
    <dbReference type="NCBI Taxonomy" id="29159"/>
    <lineage>
        <taxon>Eukaryota</taxon>
        <taxon>Metazoa</taxon>
        <taxon>Spiralia</taxon>
        <taxon>Lophotrochozoa</taxon>
        <taxon>Mollusca</taxon>
        <taxon>Bivalvia</taxon>
        <taxon>Autobranchia</taxon>
        <taxon>Pteriomorphia</taxon>
        <taxon>Ostreida</taxon>
        <taxon>Ostreoidea</taxon>
        <taxon>Ostreidae</taxon>
        <taxon>Magallana</taxon>
    </lineage>
</organism>
<evidence type="ECO:0000256" key="4">
    <source>
        <dbReference type="ARBA" id="ARBA00038123"/>
    </source>
</evidence>
<feature type="compositionally biased region" description="Polar residues" evidence="5">
    <location>
        <begin position="176"/>
        <end position="186"/>
    </location>
</feature>
<feature type="region of interest" description="Disordered" evidence="5">
    <location>
        <begin position="110"/>
        <end position="157"/>
    </location>
</feature>
<comment type="subcellular location">
    <subcellularLocation>
        <location evidence="1">Cytoplasm</location>
        <location evidence="1">Cytoskeleton</location>
        <location evidence="1">Microtubule organizing center</location>
        <location evidence="1">Centrosome</location>
        <location evidence="1">Centriole</location>
    </subcellularLocation>
</comment>
<proteinExistence type="inferred from homology"/>
<evidence type="ECO:0000313" key="7">
    <source>
        <dbReference type="Proteomes" id="UP000005408"/>
    </source>
</evidence>
<feature type="compositionally biased region" description="Basic and acidic residues" evidence="5">
    <location>
        <begin position="127"/>
        <end position="153"/>
    </location>
</feature>
<feature type="compositionally biased region" description="Basic and acidic residues" evidence="5">
    <location>
        <begin position="14"/>
        <end position="25"/>
    </location>
</feature>
<feature type="region of interest" description="Disordered" evidence="5">
    <location>
        <begin position="1"/>
        <end position="25"/>
    </location>
</feature>
<sequence>MRRQLDSTSEDLSESSRSKDIALRENRRLQDDLSVMTRENQKLNSELQETWKKGTAQTPGSGLHHGGQTHRRRARTKYVNMVLPTAIVCYRRMRERTCWISTGPCPLRPNSTRPQLISSRAGIQSQARDDQGLRTQGARDKLDNLERRFRRQTEPAGDLTAVRELCAKLRPPRNPFNDNSPQPHSTGTDDMKQETELLKQQLGVSAVTVRTWRGCYRTKPREGVPEPARAAGEVLRDQLLKDRLALNESKMSTQTGNLCAYSPSEYDALTHVLRQTNSGASCGSAASSNAGTLPNLPLKNHWVMFRCDGDAISCSISVSLLTKTRQDVVGKVLSGLDDRLLCTEHITNPENKCLPLRMKGRIHETASKRGQRHIRLEIDQKSGNIDLKGEETTSRLQERNHHHADWHCKYLGQTEVLRSSGPALLTSSRRRLHIGLTPKCRPLPEVFRLYQVNRKPVVVPVDSITDAAVRSLVYGTWDKQAVGQGRDAVGLSHSSIKIYSVERIENLELFAKYAIKRQEFFRALADDGTYEFPRLEDFHSQIKGRFRRTPN</sequence>
<evidence type="ECO:0000256" key="1">
    <source>
        <dbReference type="ARBA" id="ARBA00004114"/>
    </source>
</evidence>
<dbReference type="PANTHER" id="PTHR20544:SF0">
    <property type="entry name" value="NUCLEOPROTEIN TPR_MLP1 DOMAIN-CONTAINING PROTEIN"/>
    <property type="match status" value="1"/>
</dbReference>
<reference evidence="6" key="1">
    <citation type="submission" date="2022-08" db="UniProtKB">
        <authorList>
            <consortium name="EnsemblMetazoa"/>
        </authorList>
    </citation>
    <scope>IDENTIFICATION</scope>
    <source>
        <strain evidence="6">05x7-T-G4-1.051#20</strain>
    </source>
</reference>
<accession>A0A8W8L8G7</accession>
<dbReference type="PANTHER" id="PTHR20544">
    <property type="entry name" value="CENTROSOMAL PROTEIN CEP135"/>
    <property type="match status" value="1"/>
</dbReference>
<dbReference type="EnsemblMetazoa" id="G26878.1">
    <property type="protein sequence ID" value="G26878.1:cds"/>
    <property type="gene ID" value="G26878"/>
</dbReference>